<dbReference type="PROSITE" id="PS51257">
    <property type="entry name" value="PROKAR_LIPOPROTEIN"/>
    <property type="match status" value="1"/>
</dbReference>
<evidence type="ECO:0000313" key="3">
    <source>
        <dbReference type="Proteomes" id="UP000828390"/>
    </source>
</evidence>
<evidence type="ECO:0000256" key="1">
    <source>
        <dbReference type="SAM" id="SignalP"/>
    </source>
</evidence>
<dbReference type="Proteomes" id="UP000828390">
    <property type="component" value="Unassembled WGS sequence"/>
</dbReference>
<keyword evidence="1" id="KW-0732">Signal</keyword>
<sequence>MKIEVCFFALTIAYACAASCTQTSDCDPVVTSCGGNTVLHCHDFLCVCESVTGEDAHKCVSNGDCHDHHHDGDLHNCQHGQHWECMQGYCHCTGGHGK</sequence>
<comment type="caution">
    <text evidence="2">The sequence shown here is derived from an EMBL/GenBank/DDBJ whole genome shotgun (WGS) entry which is preliminary data.</text>
</comment>
<feature type="chain" id="PRO_5038482296" evidence="1">
    <location>
        <begin position="18"/>
        <end position="98"/>
    </location>
</feature>
<evidence type="ECO:0000313" key="2">
    <source>
        <dbReference type="EMBL" id="KAH3823618.1"/>
    </source>
</evidence>
<gene>
    <name evidence="2" type="ORF">DPMN_125428</name>
</gene>
<dbReference type="EMBL" id="JAIWYP010000005">
    <property type="protein sequence ID" value="KAH3823618.1"/>
    <property type="molecule type" value="Genomic_DNA"/>
</dbReference>
<proteinExistence type="predicted"/>
<feature type="signal peptide" evidence="1">
    <location>
        <begin position="1"/>
        <end position="17"/>
    </location>
</feature>
<protein>
    <submittedName>
        <fullName evidence="2">Uncharacterized protein</fullName>
    </submittedName>
</protein>
<reference evidence="2" key="1">
    <citation type="journal article" date="2019" name="bioRxiv">
        <title>The Genome of the Zebra Mussel, Dreissena polymorpha: A Resource for Invasive Species Research.</title>
        <authorList>
            <person name="McCartney M.A."/>
            <person name="Auch B."/>
            <person name="Kono T."/>
            <person name="Mallez S."/>
            <person name="Zhang Y."/>
            <person name="Obille A."/>
            <person name="Becker A."/>
            <person name="Abrahante J.E."/>
            <person name="Garbe J."/>
            <person name="Badalamenti J.P."/>
            <person name="Herman A."/>
            <person name="Mangelson H."/>
            <person name="Liachko I."/>
            <person name="Sullivan S."/>
            <person name="Sone E.D."/>
            <person name="Koren S."/>
            <person name="Silverstein K.A.T."/>
            <person name="Beckman K.B."/>
            <person name="Gohl D.M."/>
        </authorList>
    </citation>
    <scope>NUCLEOTIDE SEQUENCE</scope>
    <source>
        <strain evidence="2">Duluth1</strain>
        <tissue evidence="2">Whole animal</tissue>
    </source>
</reference>
<reference evidence="2" key="2">
    <citation type="submission" date="2020-11" db="EMBL/GenBank/DDBJ databases">
        <authorList>
            <person name="McCartney M.A."/>
            <person name="Auch B."/>
            <person name="Kono T."/>
            <person name="Mallez S."/>
            <person name="Becker A."/>
            <person name="Gohl D.M."/>
            <person name="Silverstein K.A.T."/>
            <person name="Koren S."/>
            <person name="Bechman K.B."/>
            <person name="Herman A."/>
            <person name="Abrahante J.E."/>
            <person name="Garbe J."/>
        </authorList>
    </citation>
    <scope>NUCLEOTIDE SEQUENCE</scope>
    <source>
        <strain evidence="2">Duluth1</strain>
        <tissue evidence="2">Whole animal</tissue>
    </source>
</reference>
<dbReference type="AlphaFoldDB" id="A0A9D4GXH6"/>
<keyword evidence="3" id="KW-1185">Reference proteome</keyword>
<organism evidence="2 3">
    <name type="scientific">Dreissena polymorpha</name>
    <name type="common">Zebra mussel</name>
    <name type="synonym">Mytilus polymorpha</name>
    <dbReference type="NCBI Taxonomy" id="45954"/>
    <lineage>
        <taxon>Eukaryota</taxon>
        <taxon>Metazoa</taxon>
        <taxon>Spiralia</taxon>
        <taxon>Lophotrochozoa</taxon>
        <taxon>Mollusca</taxon>
        <taxon>Bivalvia</taxon>
        <taxon>Autobranchia</taxon>
        <taxon>Heteroconchia</taxon>
        <taxon>Euheterodonta</taxon>
        <taxon>Imparidentia</taxon>
        <taxon>Neoheterodontei</taxon>
        <taxon>Myida</taxon>
        <taxon>Dreissenoidea</taxon>
        <taxon>Dreissenidae</taxon>
        <taxon>Dreissena</taxon>
    </lineage>
</organism>
<accession>A0A9D4GXH6</accession>
<name>A0A9D4GXH6_DREPO</name>